<feature type="compositionally biased region" description="Low complexity" evidence="1">
    <location>
        <begin position="29"/>
        <end position="44"/>
    </location>
</feature>
<gene>
    <name evidence="3" type="ORF">JYK14_27205</name>
</gene>
<organism evidence="3 4">
    <name type="scientific">Siccirubricoccus soli</name>
    <dbReference type="NCBI Taxonomy" id="2899147"/>
    <lineage>
        <taxon>Bacteria</taxon>
        <taxon>Pseudomonadati</taxon>
        <taxon>Pseudomonadota</taxon>
        <taxon>Alphaproteobacteria</taxon>
        <taxon>Acetobacterales</taxon>
        <taxon>Roseomonadaceae</taxon>
        <taxon>Siccirubricoccus</taxon>
    </lineage>
</organism>
<keyword evidence="4" id="KW-1185">Reference proteome</keyword>
<reference evidence="3 4" key="1">
    <citation type="submission" date="2021-12" db="EMBL/GenBank/DDBJ databases">
        <title>Siccirubricoccus leaddurans sp. nov., a high concentration Zn2+ tolerance bacterium.</title>
        <authorList>
            <person name="Cao Y."/>
        </authorList>
    </citation>
    <scope>NUCLEOTIDE SEQUENCE [LARGE SCALE GENOMIC DNA]</scope>
    <source>
        <strain evidence="3 4">KC 17139</strain>
    </source>
</reference>
<evidence type="ECO:0000256" key="2">
    <source>
        <dbReference type="SAM" id="SignalP"/>
    </source>
</evidence>
<evidence type="ECO:0000256" key="1">
    <source>
        <dbReference type="SAM" id="MobiDB-lite"/>
    </source>
</evidence>
<dbReference type="EMBL" id="JAFIRR010000234">
    <property type="protein sequence ID" value="MCO6419824.1"/>
    <property type="molecule type" value="Genomic_DNA"/>
</dbReference>
<dbReference type="Proteomes" id="UP001523392">
    <property type="component" value="Unassembled WGS sequence"/>
</dbReference>
<evidence type="ECO:0000313" key="3">
    <source>
        <dbReference type="EMBL" id="MCO6419824.1"/>
    </source>
</evidence>
<evidence type="ECO:0000313" key="4">
    <source>
        <dbReference type="Proteomes" id="UP001523392"/>
    </source>
</evidence>
<protein>
    <submittedName>
        <fullName evidence="3">Uncharacterized protein</fullName>
    </submittedName>
</protein>
<feature type="signal peptide" evidence="2">
    <location>
        <begin position="1"/>
        <end position="16"/>
    </location>
</feature>
<feature type="chain" id="PRO_5046820546" evidence="2">
    <location>
        <begin position="17"/>
        <end position="145"/>
    </location>
</feature>
<keyword evidence="2" id="KW-0732">Signal</keyword>
<feature type="region of interest" description="Disordered" evidence="1">
    <location>
        <begin position="23"/>
        <end position="44"/>
    </location>
</feature>
<sequence length="145" mass="15352">MRAALPLLALALAACANETSIPEASSFQGGAPPRTAEAPTPAAGPVTRYDGLYNGEVTLVLDRMRNCPQAMAGPRQIQVRQGRASLVINPQTGMTLTGMVGAEGSVRMAERLDRTIATSGVFSEDGFIGEYAYGLCRYSVQMRKA</sequence>
<proteinExistence type="predicted"/>
<name>A0ABT1DD36_9PROT</name>
<accession>A0ABT1DD36</accession>
<comment type="caution">
    <text evidence="3">The sequence shown here is derived from an EMBL/GenBank/DDBJ whole genome shotgun (WGS) entry which is preliminary data.</text>
</comment>
<dbReference type="RefSeq" id="WP_252956503.1">
    <property type="nucleotide sequence ID" value="NZ_JAFIRR010000234.1"/>
</dbReference>
<dbReference type="PROSITE" id="PS51257">
    <property type="entry name" value="PROKAR_LIPOPROTEIN"/>
    <property type="match status" value="1"/>
</dbReference>